<organism evidence="1 2">
    <name type="scientific">Thermoproteus spherical piliferous virus 1</name>
    <dbReference type="NCBI Taxonomy" id="2713157"/>
    <lineage>
        <taxon>Viruses</taxon>
        <taxon>Viruses incertae sedis</taxon>
        <taxon>Globuloviridae</taxon>
        <taxon>Alphaglobulovirus</taxon>
        <taxon>Alphaglobulovirus sileriense</taxon>
    </lineage>
</organism>
<evidence type="ECO:0000313" key="1">
    <source>
        <dbReference type="EMBL" id="QIM61622.1"/>
    </source>
</evidence>
<reference evidence="1 2" key="1">
    <citation type="submission" date="2020-02" db="EMBL/GenBank/DDBJ databases">
        <title>TSPV1: a spherical archaeal virus with filaments.</title>
        <authorList>
            <person name="Hartman R."/>
            <person name="Young M."/>
            <person name="Biewenga L."/>
            <person name="Munson-McGee J."/>
            <person name="Refai M."/>
            <person name="Boyd E."/>
            <person name="Bothner B."/>
            <person name="Lawrence C.M."/>
        </authorList>
    </citation>
    <scope>NUCLEOTIDE SEQUENCE [LARGE SCALE GENOMIC DNA]</scope>
    <source>
        <strain evidence="1 2">CP001</strain>
    </source>
</reference>
<evidence type="ECO:0000313" key="2">
    <source>
        <dbReference type="Proteomes" id="UP000501040"/>
    </source>
</evidence>
<dbReference type="GeneID" id="80402469"/>
<dbReference type="EMBL" id="MT047590">
    <property type="protein sequence ID" value="QIM61622.1"/>
    <property type="molecule type" value="Genomic_DNA"/>
</dbReference>
<dbReference type="Proteomes" id="UP000501040">
    <property type="component" value="Genome"/>
</dbReference>
<protein>
    <submittedName>
        <fullName evidence="1">Uncharacterized protein</fullName>
    </submittedName>
</protein>
<keyword evidence="2" id="KW-1185">Reference proteome</keyword>
<accession>A0A6G8J388</accession>
<sequence length="90" mass="10026">MSAKKGEYGTEFVTADKLASLDLNEVYNMLSQGRYAEALHRVKAYLARLGVFVFRADVIQVDVERGVLTVYAACGVRIRVHVPTQHVEIA</sequence>
<dbReference type="KEGG" id="vg:80402469"/>
<dbReference type="RefSeq" id="YP_010772744.1">
    <property type="nucleotide sequence ID" value="NC_074654.1"/>
</dbReference>
<name>A0A6G8J388_9VIRU</name>
<proteinExistence type="predicted"/>